<accession>A0A0A9GN87</accession>
<organism evidence="1">
    <name type="scientific">Arundo donax</name>
    <name type="common">Giant reed</name>
    <name type="synonym">Donax arundinaceus</name>
    <dbReference type="NCBI Taxonomy" id="35708"/>
    <lineage>
        <taxon>Eukaryota</taxon>
        <taxon>Viridiplantae</taxon>
        <taxon>Streptophyta</taxon>
        <taxon>Embryophyta</taxon>
        <taxon>Tracheophyta</taxon>
        <taxon>Spermatophyta</taxon>
        <taxon>Magnoliopsida</taxon>
        <taxon>Liliopsida</taxon>
        <taxon>Poales</taxon>
        <taxon>Poaceae</taxon>
        <taxon>PACMAD clade</taxon>
        <taxon>Arundinoideae</taxon>
        <taxon>Arundineae</taxon>
        <taxon>Arundo</taxon>
    </lineage>
</organism>
<protein>
    <submittedName>
        <fullName evidence="1">Uncharacterized protein</fullName>
    </submittedName>
</protein>
<dbReference type="EMBL" id="GBRH01171934">
    <property type="protein sequence ID" value="JAE25962.1"/>
    <property type="molecule type" value="Transcribed_RNA"/>
</dbReference>
<proteinExistence type="predicted"/>
<name>A0A0A9GN87_ARUDO</name>
<dbReference type="AlphaFoldDB" id="A0A0A9GN87"/>
<reference evidence="1" key="1">
    <citation type="submission" date="2014-09" db="EMBL/GenBank/DDBJ databases">
        <authorList>
            <person name="Magalhaes I.L.F."/>
            <person name="Oliveira U."/>
            <person name="Santos F.R."/>
            <person name="Vidigal T.H.D.A."/>
            <person name="Brescovit A.D."/>
            <person name="Santos A.J."/>
        </authorList>
    </citation>
    <scope>NUCLEOTIDE SEQUENCE</scope>
    <source>
        <tissue evidence="1">Shoot tissue taken approximately 20 cm above the soil surface</tissue>
    </source>
</reference>
<evidence type="ECO:0000313" key="1">
    <source>
        <dbReference type="EMBL" id="JAE25962.1"/>
    </source>
</evidence>
<sequence length="20" mass="2171">MLLQKLSVLTLGRSITRAIG</sequence>
<reference evidence="1" key="2">
    <citation type="journal article" date="2015" name="Data Brief">
        <title>Shoot transcriptome of the giant reed, Arundo donax.</title>
        <authorList>
            <person name="Barrero R.A."/>
            <person name="Guerrero F.D."/>
            <person name="Moolhuijzen P."/>
            <person name="Goolsby J.A."/>
            <person name="Tidwell J."/>
            <person name="Bellgard S.E."/>
            <person name="Bellgard M.I."/>
        </authorList>
    </citation>
    <scope>NUCLEOTIDE SEQUENCE</scope>
    <source>
        <tissue evidence="1">Shoot tissue taken approximately 20 cm above the soil surface</tissue>
    </source>
</reference>